<organism evidence="2 3">
    <name type="scientific">Pelagicoccus albus</name>
    <dbReference type="NCBI Taxonomy" id="415222"/>
    <lineage>
        <taxon>Bacteria</taxon>
        <taxon>Pseudomonadati</taxon>
        <taxon>Verrucomicrobiota</taxon>
        <taxon>Opitutia</taxon>
        <taxon>Puniceicoccales</taxon>
        <taxon>Pelagicoccaceae</taxon>
        <taxon>Pelagicoccus</taxon>
    </lineage>
</organism>
<gene>
    <name evidence="2" type="ORF">H5P27_17140</name>
</gene>
<dbReference type="Pfam" id="PF07963">
    <property type="entry name" value="N_methyl"/>
    <property type="match status" value="1"/>
</dbReference>
<dbReference type="InterPro" id="IPR012902">
    <property type="entry name" value="N_methyl_site"/>
</dbReference>
<dbReference type="Gene3D" id="3.30.700.10">
    <property type="entry name" value="Glycoprotein, Type 4 Pilin"/>
    <property type="match status" value="1"/>
</dbReference>
<dbReference type="PANTHER" id="PTHR30093">
    <property type="entry name" value="GENERAL SECRETION PATHWAY PROTEIN G"/>
    <property type="match status" value="1"/>
</dbReference>
<evidence type="ECO:0000256" key="1">
    <source>
        <dbReference type="SAM" id="Phobius"/>
    </source>
</evidence>
<dbReference type="RefSeq" id="WP_185661648.1">
    <property type="nucleotide sequence ID" value="NZ_CAWPOO010000013.1"/>
</dbReference>
<protein>
    <submittedName>
        <fullName evidence="2">Type II secretion system protein</fullName>
    </submittedName>
</protein>
<dbReference type="NCBIfam" id="TIGR02532">
    <property type="entry name" value="IV_pilin_GFxxxE"/>
    <property type="match status" value="1"/>
</dbReference>
<keyword evidence="1" id="KW-0472">Membrane</keyword>
<name>A0A7X1B8R2_9BACT</name>
<comment type="caution">
    <text evidence="2">The sequence shown here is derived from an EMBL/GenBank/DDBJ whole genome shotgun (WGS) entry which is preliminary data.</text>
</comment>
<evidence type="ECO:0000313" key="3">
    <source>
        <dbReference type="Proteomes" id="UP000526501"/>
    </source>
</evidence>
<keyword evidence="1" id="KW-0812">Transmembrane</keyword>
<evidence type="ECO:0000313" key="2">
    <source>
        <dbReference type="EMBL" id="MBC2607782.1"/>
    </source>
</evidence>
<reference evidence="2 3" key="1">
    <citation type="submission" date="2020-07" db="EMBL/GenBank/DDBJ databases">
        <authorList>
            <person name="Feng X."/>
        </authorList>
    </citation>
    <scope>NUCLEOTIDE SEQUENCE [LARGE SCALE GENOMIC DNA]</scope>
    <source>
        <strain evidence="2 3">JCM23202</strain>
    </source>
</reference>
<proteinExistence type="predicted"/>
<feature type="transmembrane region" description="Helical" evidence="1">
    <location>
        <begin position="12"/>
        <end position="34"/>
    </location>
</feature>
<dbReference type="InterPro" id="IPR045584">
    <property type="entry name" value="Pilin-like"/>
</dbReference>
<keyword evidence="3" id="KW-1185">Reference proteome</keyword>
<dbReference type="EMBL" id="JACHVC010000013">
    <property type="protein sequence ID" value="MBC2607782.1"/>
    <property type="molecule type" value="Genomic_DNA"/>
</dbReference>
<dbReference type="SUPFAM" id="SSF54523">
    <property type="entry name" value="Pili subunits"/>
    <property type="match status" value="1"/>
</dbReference>
<dbReference type="PROSITE" id="PS00409">
    <property type="entry name" value="PROKAR_NTER_METHYL"/>
    <property type="match status" value="1"/>
</dbReference>
<keyword evidence="1" id="KW-1133">Transmembrane helix</keyword>
<accession>A0A7X1B8R2</accession>
<dbReference type="AlphaFoldDB" id="A0A7X1B8R2"/>
<sequence>MLKQSKAKQGFTLIELLTVIAILAILGAIIFPTVGQFRTLAKKTSDSNDLRNIVQASQLFAAQNGERFVGSGQTLGSDGVVEGDSNDIVDVAAILAYGGELTDPQNWVSANEQSRNEGTGGLFLQTSEETGLSASTYSTSDFSYGYITGLRTSDPSHTPVAFTRISELTSPTWSTTDPYDDEGGHIAFLGGSVSWYENLSGLLVKPTGETADSINEAITGFDSTRTVVAREPTE</sequence>
<dbReference type="Proteomes" id="UP000526501">
    <property type="component" value="Unassembled WGS sequence"/>
</dbReference>